<keyword evidence="1 2" id="KW-0378">Hydrolase</keyword>
<dbReference type="Proteomes" id="UP001161580">
    <property type="component" value="Unassembled WGS sequence"/>
</dbReference>
<reference evidence="4" key="1">
    <citation type="submission" date="2022-03" db="EMBL/GenBank/DDBJ databases">
        <title>Fererhizobium litorale gen. nov., sp. nov., isolated from sandy sediments of the Sea of Japan seashore.</title>
        <authorList>
            <person name="Romanenko L."/>
            <person name="Kurilenko V."/>
            <person name="Otstavnykh N."/>
            <person name="Svetashev V."/>
            <person name="Tekutyeva L."/>
            <person name="Isaeva M."/>
            <person name="Mikhailov V."/>
        </authorList>
    </citation>
    <scope>NUCLEOTIDE SEQUENCE</scope>
    <source>
        <strain evidence="4">KMM 9576</strain>
    </source>
</reference>
<evidence type="ECO:0000256" key="1">
    <source>
        <dbReference type="ARBA" id="ARBA00022801"/>
    </source>
</evidence>
<dbReference type="NCBIfam" id="NF001911">
    <property type="entry name" value="PRK00685.1"/>
    <property type="match status" value="1"/>
</dbReference>
<protein>
    <recommendedName>
        <fullName evidence="2">UPF0173 metal-dependent hydrolase MRS75_21730</fullName>
    </recommendedName>
</protein>
<dbReference type="InterPro" id="IPR022877">
    <property type="entry name" value="UPF0173"/>
</dbReference>
<dbReference type="Gene3D" id="3.60.15.10">
    <property type="entry name" value="Ribonuclease Z/Hydroxyacylglutathione hydrolase-like"/>
    <property type="match status" value="1"/>
</dbReference>
<evidence type="ECO:0000313" key="4">
    <source>
        <dbReference type="EMBL" id="MDI7924687.1"/>
    </source>
</evidence>
<name>A0AAE3U4B2_9HYPH</name>
<comment type="similarity">
    <text evidence="2">Belongs to the UPF0173 family.</text>
</comment>
<dbReference type="Pfam" id="PF12706">
    <property type="entry name" value="Lactamase_B_2"/>
    <property type="match status" value="1"/>
</dbReference>
<sequence length="234" mass="24696">MKITWLGHSAFRIDTAKANVLIDPFFTGNPSFRGLDAREAAAGITHILLTHGHGDHVGDTIALAKETGATVFANADLASWLGAKGVSKLDMGNTGGTVGFDGFSVTFTNALHSSAQVTEDGVSHSLGSANGLMLHFDDEPTVFHMGDTDIFSDMALINELHQPDIGIVPIGDRFTMGGAVAALACQRYFNFKTAIPCHYGSFPIIDQTPEKFVAGMEGTKTRVEAPEVGGSLSV</sequence>
<gene>
    <name evidence="4" type="ORF">MRS75_21730</name>
</gene>
<dbReference type="RefSeq" id="WP_311788730.1">
    <property type="nucleotide sequence ID" value="NZ_JALDYY010000018.1"/>
</dbReference>
<evidence type="ECO:0000259" key="3">
    <source>
        <dbReference type="SMART" id="SM00849"/>
    </source>
</evidence>
<dbReference type="AlphaFoldDB" id="A0AAE3U4B2"/>
<evidence type="ECO:0000313" key="5">
    <source>
        <dbReference type="Proteomes" id="UP001161580"/>
    </source>
</evidence>
<proteinExistence type="inferred from homology"/>
<dbReference type="PANTHER" id="PTHR43546">
    <property type="entry name" value="UPF0173 METAL-DEPENDENT HYDROLASE MJ1163-RELATED"/>
    <property type="match status" value="1"/>
</dbReference>
<dbReference type="SMART" id="SM00849">
    <property type="entry name" value="Lactamase_B"/>
    <property type="match status" value="1"/>
</dbReference>
<dbReference type="SUPFAM" id="SSF56281">
    <property type="entry name" value="Metallo-hydrolase/oxidoreductase"/>
    <property type="match status" value="1"/>
</dbReference>
<keyword evidence="5" id="KW-1185">Reference proteome</keyword>
<organism evidence="4 5">
    <name type="scientific">Ferirhizobium litorale</name>
    <dbReference type="NCBI Taxonomy" id="2927786"/>
    <lineage>
        <taxon>Bacteria</taxon>
        <taxon>Pseudomonadati</taxon>
        <taxon>Pseudomonadota</taxon>
        <taxon>Alphaproteobacteria</taxon>
        <taxon>Hyphomicrobiales</taxon>
        <taxon>Rhizobiaceae</taxon>
        <taxon>Ferirhizobium</taxon>
    </lineage>
</organism>
<accession>A0AAE3U4B2</accession>
<evidence type="ECO:0000256" key="2">
    <source>
        <dbReference type="HAMAP-Rule" id="MF_00457"/>
    </source>
</evidence>
<comment type="caution">
    <text evidence="4">The sequence shown here is derived from an EMBL/GenBank/DDBJ whole genome shotgun (WGS) entry which is preliminary data.</text>
</comment>
<dbReference type="PANTHER" id="PTHR43546:SF3">
    <property type="entry name" value="UPF0173 METAL-DEPENDENT HYDROLASE MJ1163"/>
    <property type="match status" value="1"/>
</dbReference>
<dbReference type="InterPro" id="IPR001279">
    <property type="entry name" value="Metallo-B-lactamas"/>
</dbReference>
<feature type="domain" description="Metallo-beta-lactamase" evidence="3">
    <location>
        <begin position="7"/>
        <end position="198"/>
    </location>
</feature>
<dbReference type="InterPro" id="IPR050114">
    <property type="entry name" value="UPF0173_UPF0282_UlaG_hydrolase"/>
</dbReference>
<dbReference type="HAMAP" id="MF_00457">
    <property type="entry name" value="UPF0173"/>
    <property type="match status" value="1"/>
</dbReference>
<dbReference type="InterPro" id="IPR036866">
    <property type="entry name" value="RibonucZ/Hydroxyglut_hydro"/>
</dbReference>
<dbReference type="EMBL" id="JALDYZ010000017">
    <property type="protein sequence ID" value="MDI7924687.1"/>
    <property type="molecule type" value="Genomic_DNA"/>
</dbReference>
<dbReference type="GO" id="GO:0016787">
    <property type="term" value="F:hydrolase activity"/>
    <property type="evidence" value="ECO:0007669"/>
    <property type="project" value="UniProtKB-UniRule"/>
</dbReference>